<dbReference type="RefSeq" id="WP_254012202.1">
    <property type="nucleotide sequence ID" value="NZ_JAMZMM010000114.1"/>
</dbReference>
<feature type="domain" description="FHA" evidence="2">
    <location>
        <begin position="76"/>
        <end position="126"/>
    </location>
</feature>
<keyword evidence="4" id="KW-1185">Reference proteome</keyword>
<dbReference type="EMBL" id="JAMZMM010000114">
    <property type="protein sequence ID" value="MCP2729417.1"/>
    <property type="molecule type" value="Genomic_DNA"/>
</dbReference>
<accession>A0AAE3GSZ9</accession>
<gene>
    <name evidence="3" type="ORF">NJ959_13235</name>
</gene>
<comment type="caution">
    <text evidence="3">The sequence shown here is derived from an EMBL/GenBank/DDBJ whole genome shotgun (WGS) entry which is preliminary data.</text>
</comment>
<dbReference type="PANTHER" id="PTHR23308">
    <property type="entry name" value="NUCLEAR INHIBITOR OF PROTEIN PHOSPHATASE-1"/>
    <property type="match status" value="1"/>
</dbReference>
<dbReference type="Pfam" id="PF00498">
    <property type="entry name" value="FHA"/>
    <property type="match status" value="1"/>
</dbReference>
<dbReference type="InterPro" id="IPR008984">
    <property type="entry name" value="SMAD_FHA_dom_sf"/>
</dbReference>
<dbReference type="SMART" id="SM00240">
    <property type="entry name" value="FHA"/>
    <property type="match status" value="1"/>
</dbReference>
<dbReference type="InterPro" id="IPR050923">
    <property type="entry name" value="Cell_Proc_Reg/RNA_Proc"/>
</dbReference>
<name>A0AAE3GSZ9_9CYAN</name>
<evidence type="ECO:0000313" key="4">
    <source>
        <dbReference type="Proteomes" id="UP001204953"/>
    </source>
</evidence>
<dbReference type="InterPro" id="IPR000253">
    <property type="entry name" value="FHA_dom"/>
</dbReference>
<feature type="region of interest" description="Disordered" evidence="1">
    <location>
        <begin position="174"/>
        <end position="206"/>
    </location>
</feature>
<dbReference type="Proteomes" id="UP001204953">
    <property type="component" value="Unassembled WGS sequence"/>
</dbReference>
<dbReference type="PROSITE" id="PS50006">
    <property type="entry name" value="FHA_DOMAIN"/>
    <property type="match status" value="1"/>
</dbReference>
<dbReference type="AlphaFoldDB" id="A0AAE3GSZ9"/>
<dbReference type="CDD" id="cd00060">
    <property type="entry name" value="FHA"/>
    <property type="match status" value="1"/>
</dbReference>
<evidence type="ECO:0000313" key="3">
    <source>
        <dbReference type="EMBL" id="MCP2729417.1"/>
    </source>
</evidence>
<protein>
    <submittedName>
        <fullName evidence="3">FHA domain-containing protein</fullName>
    </submittedName>
</protein>
<evidence type="ECO:0000256" key="1">
    <source>
        <dbReference type="SAM" id="MobiDB-lite"/>
    </source>
</evidence>
<proteinExistence type="predicted"/>
<dbReference type="Gene3D" id="2.60.200.20">
    <property type="match status" value="1"/>
</dbReference>
<evidence type="ECO:0000259" key="2">
    <source>
        <dbReference type="PROSITE" id="PS50006"/>
    </source>
</evidence>
<reference evidence="3" key="1">
    <citation type="submission" date="2022-06" db="EMBL/GenBank/DDBJ databases">
        <title>New cyanobacteria of genus Symplocastrum in benthos of Lake Baikal.</title>
        <authorList>
            <person name="Sorokovikova E."/>
            <person name="Tikhonova I."/>
            <person name="Krasnopeev A."/>
            <person name="Evseev P."/>
            <person name="Gladkikh A."/>
            <person name="Belykh O."/>
        </authorList>
    </citation>
    <scope>NUCLEOTIDE SEQUENCE</scope>
    <source>
        <strain evidence="3">BBK-W-15</strain>
    </source>
</reference>
<dbReference type="SUPFAM" id="SSF49879">
    <property type="entry name" value="SMAD/FHA domain"/>
    <property type="match status" value="1"/>
</dbReference>
<sequence>MEIEQRLGLYQIFLKLYQYHRSLLDEILQLERTGHKTFASRTIHYMTGVIEGEQPYLVTNLAGGKTKILLQPQGLWSIGRDRQVAISIPDPHLSRYHAVIQYIPERGFSLVDLRSTNGSFLNGEPVHGRMRLKDGDRIRLSNLAFSFFISQDTQILDQVPPAILTKLKEATVSPPSVKPSIPQSPAQQPKFDPLSVPKHTDSRQGTSRFLEDLSEFKDAMATPARGISDFSIPELNSVARGEILDRFFSLQKSENLSIKG</sequence>
<organism evidence="3 4">
    <name type="scientific">Limnofasciculus baicalensis BBK-W-15</name>
    <dbReference type="NCBI Taxonomy" id="2699891"/>
    <lineage>
        <taxon>Bacteria</taxon>
        <taxon>Bacillati</taxon>
        <taxon>Cyanobacteriota</taxon>
        <taxon>Cyanophyceae</taxon>
        <taxon>Coleofasciculales</taxon>
        <taxon>Coleofasciculaceae</taxon>
        <taxon>Limnofasciculus</taxon>
        <taxon>Limnofasciculus baicalensis</taxon>
    </lineage>
</organism>